<dbReference type="InterPro" id="IPR013149">
    <property type="entry name" value="ADH-like_C"/>
</dbReference>
<dbReference type="STRING" id="1032480.MLP_46910"/>
<evidence type="ECO:0000256" key="9">
    <source>
        <dbReference type="RuleBase" id="RU361277"/>
    </source>
</evidence>
<evidence type="ECO:0000313" key="11">
    <source>
        <dbReference type="EMBL" id="BAK37705.1"/>
    </source>
</evidence>
<dbReference type="PANTHER" id="PTHR42940:SF8">
    <property type="entry name" value="VACUOLAR PROTEIN SORTING-ASSOCIATED PROTEIN 11"/>
    <property type="match status" value="1"/>
</dbReference>
<keyword evidence="5 9" id="KW-0862">Zinc</keyword>
<evidence type="ECO:0000256" key="8">
    <source>
        <dbReference type="ARBA" id="ARBA00049243"/>
    </source>
</evidence>
<name>F5XEF7_MICPN</name>
<keyword evidence="4 9" id="KW-0479">Metal-binding</keyword>
<dbReference type="eggNOG" id="COG1064">
    <property type="taxonomic scope" value="Bacteria"/>
</dbReference>
<evidence type="ECO:0000256" key="2">
    <source>
        <dbReference type="ARBA" id="ARBA00008072"/>
    </source>
</evidence>
<dbReference type="PANTHER" id="PTHR42940">
    <property type="entry name" value="ALCOHOL DEHYDROGENASE 1-RELATED"/>
    <property type="match status" value="1"/>
</dbReference>
<dbReference type="GO" id="GO:0005737">
    <property type="term" value="C:cytoplasm"/>
    <property type="evidence" value="ECO:0007669"/>
    <property type="project" value="TreeGrafter"/>
</dbReference>
<dbReference type="EMBL" id="AP012204">
    <property type="protein sequence ID" value="BAK37705.1"/>
    <property type="molecule type" value="Genomic_DNA"/>
</dbReference>
<dbReference type="AlphaFoldDB" id="F5XEF7"/>
<dbReference type="Pfam" id="PF00107">
    <property type="entry name" value="ADH_zinc_N"/>
    <property type="match status" value="1"/>
</dbReference>
<evidence type="ECO:0000256" key="5">
    <source>
        <dbReference type="ARBA" id="ARBA00022833"/>
    </source>
</evidence>
<dbReference type="RefSeq" id="WP_013865534.1">
    <property type="nucleotide sequence ID" value="NC_015635.1"/>
</dbReference>
<proteinExistence type="inferred from homology"/>
<evidence type="ECO:0000256" key="3">
    <source>
        <dbReference type="ARBA" id="ARBA00013190"/>
    </source>
</evidence>
<evidence type="ECO:0000256" key="1">
    <source>
        <dbReference type="ARBA" id="ARBA00001947"/>
    </source>
</evidence>
<dbReference type="InterPro" id="IPR013154">
    <property type="entry name" value="ADH-like_N"/>
</dbReference>
<evidence type="ECO:0000256" key="7">
    <source>
        <dbReference type="ARBA" id="ARBA00049164"/>
    </source>
</evidence>
<evidence type="ECO:0000256" key="4">
    <source>
        <dbReference type="ARBA" id="ARBA00022723"/>
    </source>
</evidence>
<dbReference type="SMART" id="SM00829">
    <property type="entry name" value="PKS_ER"/>
    <property type="match status" value="1"/>
</dbReference>
<sequence>MKALRYSTVGQPPTIENIPVPEPVGGQVLLKVLAAGACHSDEFVMSQPVEVLGALGIGLPLTLGHEGVGEVAALGPAATGVEIGDQLAVFGGWGCGRCHTCATGAEQYCERAATLGIRPPGLGNQGSMAEYLLVDDARHLVPLDGLDPVIAAPLTDAALTPYHAIKPVLPKLVPGSTAVVIGVGGLGHLAIQLLRALSDCQVVALDIGADKLAFAKEMGAHHAFTSDDSAIEAVREVTGGKMATAVFDIVGIQPTCTLASRMVHFQSEIVVVGVGDGAVPVGFFTLPYNTVVRAPYWGTIPELHEVLALARSGTISVETETFALDDAATVYERMHARTLRGRAVVVPA</sequence>
<evidence type="ECO:0000256" key="6">
    <source>
        <dbReference type="ARBA" id="ARBA00023002"/>
    </source>
</evidence>
<dbReference type="OrthoDB" id="5295340at2"/>
<dbReference type="CDD" id="cd05284">
    <property type="entry name" value="arabinose_DH_like"/>
    <property type="match status" value="1"/>
</dbReference>
<keyword evidence="12" id="KW-1185">Reference proteome</keyword>
<reference evidence="11 12" key="1">
    <citation type="submission" date="2011-05" db="EMBL/GenBank/DDBJ databases">
        <title>Whole genome sequence of Microlunatus phosphovorus NM-1.</title>
        <authorList>
            <person name="Hosoyama A."/>
            <person name="Sasaki K."/>
            <person name="Harada T."/>
            <person name="Igarashi R."/>
            <person name="Kawakoshi A."/>
            <person name="Sasagawa M."/>
            <person name="Fukada J."/>
            <person name="Nakamura S."/>
            <person name="Katano Y."/>
            <person name="Hanada S."/>
            <person name="Kamagata Y."/>
            <person name="Nakamura N."/>
            <person name="Yamazaki S."/>
            <person name="Fujita N."/>
        </authorList>
    </citation>
    <scope>NUCLEOTIDE SEQUENCE [LARGE SCALE GENOMIC DNA]</scope>
    <source>
        <strain evidence="12">ATCC 700054 / DSM 10555 / JCM 9379 / NBRC 101784 / NCIMB 13414 / VKM Ac-1990 / NM-1</strain>
    </source>
</reference>
<dbReference type="HOGENOM" id="CLU_026673_11_2_11"/>
<comment type="similarity">
    <text evidence="2 9">Belongs to the zinc-containing alcohol dehydrogenase family.</text>
</comment>
<dbReference type="SUPFAM" id="SSF50129">
    <property type="entry name" value="GroES-like"/>
    <property type="match status" value="1"/>
</dbReference>
<dbReference type="EC" id="1.1.1.1" evidence="3"/>
<accession>F5XEF7</accession>
<organism evidence="11 12">
    <name type="scientific">Microlunatus phosphovorus (strain ATCC 700054 / DSM 10555 / JCM 9379 / NBRC 101784 / NCIMB 13414 / VKM Ac-1990 / NM-1)</name>
    <dbReference type="NCBI Taxonomy" id="1032480"/>
    <lineage>
        <taxon>Bacteria</taxon>
        <taxon>Bacillati</taxon>
        <taxon>Actinomycetota</taxon>
        <taxon>Actinomycetes</taxon>
        <taxon>Propionibacteriales</taxon>
        <taxon>Propionibacteriaceae</taxon>
        <taxon>Microlunatus</taxon>
    </lineage>
</organism>
<comment type="catalytic activity">
    <reaction evidence="8">
        <text>a primary alcohol + NAD(+) = an aldehyde + NADH + H(+)</text>
        <dbReference type="Rhea" id="RHEA:10736"/>
        <dbReference type="ChEBI" id="CHEBI:15378"/>
        <dbReference type="ChEBI" id="CHEBI:15734"/>
        <dbReference type="ChEBI" id="CHEBI:17478"/>
        <dbReference type="ChEBI" id="CHEBI:57540"/>
        <dbReference type="ChEBI" id="CHEBI:57945"/>
        <dbReference type="EC" id="1.1.1.1"/>
    </reaction>
</comment>
<dbReference type="KEGG" id="mph:MLP_46910"/>
<gene>
    <name evidence="11" type="primary">adh</name>
    <name evidence="11" type="ordered locus">MLP_46910</name>
</gene>
<dbReference type="Gene3D" id="3.40.50.720">
    <property type="entry name" value="NAD(P)-binding Rossmann-like Domain"/>
    <property type="match status" value="1"/>
</dbReference>
<comment type="cofactor">
    <cofactor evidence="1 9">
        <name>Zn(2+)</name>
        <dbReference type="ChEBI" id="CHEBI:29105"/>
    </cofactor>
</comment>
<keyword evidence="6 11" id="KW-0560">Oxidoreductase</keyword>
<dbReference type="Gene3D" id="3.90.180.10">
    <property type="entry name" value="Medium-chain alcohol dehydrogenases, catalytic domain"/>
    <property type="match status" value="1"/>
</dbReference>
<dbReference type="Proteomes" id="UP000007947">
    <property type="component" value="Chromosome"/>
</dbReference>
<dbReference type="Pfam" id="PF08240">
    <property type="entry name" value="ADH_N"/>
    <property type="match status" value="1"/>
</dbReference>
<dbReference type="InterPro" id="IPR011032">
    <property type="entry name" value="GroES-like_sf"/>
</dbReference>
<dbReference type="InterPro" id="IPR036291">
    <property type="entry name" value="NAD(P)-bd_dom_sf"/>
</dbReference>
<dbReference type="SUPFAM" id="SSF51735">
    <property type="entry name" value="NAD(P)-binding Rossmann-fold domains"/>
    <property type="match status" value="1"/>
</dbReference>
<evidence type="ECO:0000259" key="10">
    <source>
        <dbReference type="SMART" id="SM00829"/>
    </source>
</evidence>
<dbReference type="PROSITE" id="PS00059">
    <property type="entry name" value="ADH_ZINC"/>
    <property type="match status" value="1"/>
</dbReference>
<dbReference type="InterPro" id="IPR002328">
    <property type="entry name" value="ADH_Zn_CS"/>
</dbReference>
<dbReference type="InterPro" id="IPR020843">
    <property type="entry name" value="ER"/>
</dbReference>
<feature type="domain" description="Enoyl reductase (ER)" evidence="10">
    <location>
        <begin position="10"/>
        <end position="345"/>
    </location>
</feature>
<dbReference type="GO" id="GO:0008270">
    <property type="term" value="F:zinc ion binding"/>
    <property type="evidence" value="ECO:0007669"/>
    <property type="project" value="InterPro"/>
</dbReference>
<evidence type="ECO:0000313" key="12">
    <source>
        <dbReference type="Proteomes" id="UP000007947"/>
    </source>
</evidence>
<protein>
    <recommendedName>
        <fullName evidence="3">alcohol dehydrogenase</fullName>
        <ecNumber evidence="3">1.1.1.1</ecNumber>
    </recommendedName>
</protein>
<dbReference type="GO" id="GO:0004022">
    <property type="term" value="F:alcohol dehydrogenase (NAD+) activity"/>
    <property type="evidence" value="ECO:0007669"/>
    <property type="project" value="UniProtKB-EC"/>
</dbReference>
<comment type="catalytic activity">
    <reaction evidence="7">
        <text>a secondary alcohol + NAD(+) = a ketone + NADH + H(+)</text>
        <dbReference type="Rhea" id="RHEA:10740"/>
        <dbReference type="ChEBI" id="CHEBI:15378"/>
        <dbReference type="ChEBI" id="CHEBI:17087"/>
        <dbReference type="ChEBI" id="CHEBI:35681"/>
        <dbReference type="ChEBI" id="CHEBI:57540"/>
        <dbReference type="ChEBI" id="CHEBI:57945"/>
        <dbReference type="EC" id="1.1.1.1"/>
    </reaction>
</comment>